<evidence type="ECO:0000256" key="5">
    <source>
        <dbReference type="ARBA" id="ARBA00022989"/>
    </source>
</evidence>
<keyword evidence="4 7" id="KW-0812">Transmembrane</keyword>
<keyword evidence="6 7" id="KW-0472">Membrane</keyword>
<evidence type="ECO:0000313" key="10">
    <source>
        <dbReference type="Proteomes" id="UP001157091"/>
    </source>
</evidence>
<dbReference type="PANTHER" id="PTHR42718:SF46">
    <property type="entry name" value="BLR6921 PROTEIN"/>
    <property type="match status" value="1"/>
</dbReference>
<comment type="subcellular location">
    <subcellularLocation>
        <location evidence="1">Cell membrane</location>
        <topology evidence="1">Multi-pass membrane protein</topology>
    </subcellularLocation>
</comment>
<dbReference type="InterPro" id="IPR036259">
    <property type="entry name" value="MFS_trans_sf"/>
</dbReference>
<feature type="domain" description="Major facilitator superfamily (MFS) profile" evidence="8">
    <location>
        <begin position="22"/>
        <end position="471"/>
    </location>
</feature>
<feature type="transmembrane region" description="Helical" evidence="7">
    <location>
        <begin position="416"/>
        <end position="439"/>
    </location>
</feature>
<keyword evidence="10" id="KW-1185">Reference proteome</keyword>
<feature type="transmembrane region" description="Helical" evidence="7">
    <location>
        <begin position="57"/>
        <end position="76"/>
    </location>
</feature>
<dbReference type="PANTHER" id="PTHR42718">
    <property type="entry name" value="MAJOR FACILITATOR SUPERFAMILY MULTIDRUG TRANSPORTER MFSC"/>
    <property type="match status" value="1"/>
</dbReference>
<name>A0ABQ6I4L7_9MICO</name>
<evidence type="ECO:0000256" key="3">
    <source>
        <dbReference type="ARBA" id="ARBA00022475"/>
    </source>
</evidence>
<evidence type="ECO:0000259" key="8">
    <source>
        <dbReference type="PROSITE" id="PS50850"/>
    </source>
</evidence>
<feature type="transmembrane region" description="Helical" evidence="7">
    <location>
        <begin position="372"/>
        <end position="395"/>
    </location>
</feature>
<keyword evidence="2" id="KW-0813">Transport</keyword>
<evidence type="ECO:0000313" key="9">
    <source>
        <dbReference type="EMBL" id="GMA24929.1"/>
    </source>
</evidence>
<feature type="transmembrane region" description="Helical" evidence="7">
    <location>
        <begin position="445"/>
        <end position="466"/>
    </location>
</feature>
<dbReference type="Gene3D" id="1.20.1250.20">
    <property type="entry name" value="MFS general substrate transporter like domains"/>
    <property type="match status" value="2"/>
</dbReference>
<feature type="transmembrane region" description="Helical" evidence="7">
    <location>
        <begin position="146"/>
        <end position="164"/>
    </location>
</feature>
<evidence type="ECO:0000256" key="4">
    <source>
        <dbReference type="ARBA" id="ARBA00022692"/>
    </source>
</evidence>
<protein>
    <submittedName>
        <fullName evidence="9">MFS transporter</fullName>
    </submittedName>
</protein>
<evidence type="ECO:0000256" key="2">
    <source>
        <dbReference type="ARBA" id="ARBA00022448"/>
    </source>
</evidence>
<feature type="transmembrane region" description="Helical" evidence="7">
    <location>
        <begin position="207"/>
        <end position="226"/>
    </location>
</feature>
<gene>
    <name evidence="9" type="ORF">GCM10025864_26880</name>
</gene>
<dbReference type="EMBL" id="BSUK01000001">
    <property type="protein sequence ID" value="GMA24929.1"/>
    <property type="molecule type" value="Genomic_DNA"/>
</dbReference>
<dbReference type="Pfam" id="PF07690">
    <property type="entry name" value="MFS_1"/>
    <property type="match status" value="1"/>
</dbReference>
<dbReference type="Proteomes" id="UP001157091">
    <property type="component" value="Unassembled WGS sequence"/>
</dbReference>
<evidence type="ECO:0000256" key="1">
    <source>
        <dbReference type="ARBA" id="ARBA00004651"/>
    </source>
</evidence>
<feature type="transmembrane region" description="Helical" evidence="7">
    <location>
        <begin position="115"/>
        <end position="134"/>
    </location>
</feature>
<accession>A0ABQ6I4L7</accession>
<feature type="transmembrane region" description="Helical" evidence="7">
    <location>
        <begin position="176"/>
        <end position="195"/>
    </location>
</feature>
<dbReference type="SUPFAM" id="SSF103473">
    <property type="entry name" value="MFS general substrate transporter"/>
    <property type="match status" value="1"/>
</dbReference>
<dbReference type="InterPro" id="IPR020846">
    <property type="entry name" value="MFS_dom"/>
</dbReference>
<proteinExistence type="predicted"/>
<sequence length="513" mass="53350">MTTVNAGTPLVIEANVPHGRALVPVLVFVGVLVAVVSSLGAPLIPTIGTDYGVSFGTAQWSLTITVLVGAVISPVVGRFGDGPHRKRMLLVGLGVVVVGSALAALPTTIFTLLLIGRGLQGVGLALMPLAMGVARDHLPVERSRSALATLSVTTVVGVGLGYPITGVIAEYLSFRVGFWMAAGLGALAMVAVALVVPKSTHRLSQRFDLAGAALLAPALTGVLLVISEGETWGWGSWPLWTVLAVSLVIFAIWIWHELRTSAPLVNLRLLRDRIVLTTNATGMVAGIGMYIQTSLIVRYIQTPTSISYGLGATVIVSGLALVPMSALSFFSSRLTTRLGQRINPGRLLPFGVLALAASLVMTAFARGSLWEIFVIMGISGIGTGCAFAVMPRMIVGAVPADETSSALATNQVLRTIGYSIGSALAAAILTAHTAAGATFPADDGYTVGSLVGVVLCVVAALLSWLLPTRRSQPLVLSADQQLEVEEDVDAAISGTIALDEGLENADTHERDIR</sequence>
<evidence type="ECO:0000256" key="7">
    <source>
        <dbReference type="SAM" id="Phobius"/>
    </source>
</evidence>
<dbReference type="PROSITE" id="PS50850">
    <property type="entry name" value="MFS"/>
    <property type="match status" value="1"/>
</dbReference>
<feature type="transmembrane region" description="Helical" evidence="7">
    <location>
        <begin position="306"/>
        <end position="327"/>
    </location>
</feature>
<comment type="caution">
    <text evidence="9">The sequence shown here is derived from an EMBL/GenBank/DDBJ whole genome shotgun (WGS) entry which is preliminary data.</text>
</comment>
<dbReference type="InterPro" id="IPR011701">
    <property type="entry name" value="MFS"/>
</dbReference>
<feature type="transmembrane region" description="Helical" evidence="7">
    <location>
        <begin position="88"/>
        <end position="109"/>
    </location>
</feature>
<evidence type="ECO:0000256" key="6">
    <source>
        <dbReference type="ARBA" id="ARBA00023136"/>
    </source>
</evidence>
<feature type="transmembrane region" description="Helical" evidence="7">
    <location>
        <begin position="347"/>
        <end position="366"/>
    </location>
</feature>
<reference evidence="10" key="1">
    <citation type="journal article" date="2019" name="Int. J. Syst. Evol. Microbiol.">
        <title>The Global Catalogue of Microorganisms (GCM) 10K type strain sequencing project: providing services to taxonomists for standard genome sequencing and annotation.</title>
        <authorList>
            <consortium name="The Broad Institute Genomics Platform"/>
            <consortium name="The Broad Institute Genome Sequencing Center for Infectious Disease"/>
            <person name="Wu L."/>
            <person name="Ma J."/>
        </authorList>
    </citation>
    <scope>NUCLEOTIDE SEQUENCE [LARGE SCALE GENOMIC DNA]</scope>
    <source>
        <strain evidence="10">NBRC 106348</strain>
    </source>
</reference>
<feature type="transmembrane region" description="Helical" evidence="7">
    <location>
        <begin position="276"/>
        <end position="300"/>
    </location>
</feature>
<keyword evidence="5 7" id="KW-1133">Transmembrane helix</keyword>
<keyword evidence="3" id="KW-1003">Cell membrane</keyword>
<dbReference type="CDD" id="cd17504">
    <property type="entry name" value="MFS_MMR_MDR_like"/>
    <property type="match status" value="1"/>
</dbReference>
<organism evidence="9 10">
    <name type="scientific">Luteimicrobium album</name>
    <dbReference type="NCBI Taxonomy" id="1054550"/>
    <lineage>
        <taxon>Bacteria</taxon>
        <taxon>Bacillati</taxon>
        <taxon>Actinomycetota</taxon>
        <taxon>Actinomycetes</taxon>
        <taxon>Micrococcales</taxon>
        <taxon>Luteimicrobium</taxon>
    </lineage>
</organism>
<feature type="transmembrane region" description="Helical" evidence="7">
    <location>
        <begin position="21"/>
        <end position="45"/>
    </location>
</feature>
<feature type="transmembrane region" description="Helical" evidence="7">
    <location>
        <begin position="238"/>
        <end position="255"/>
    </location>
</feature>